<protein>
    <submittedName>
        <fullName evidence="2">Uncharacterized protein</fullName>
    </submittedName>
</protein>
<reference evidence="2" key="1">
    <citation type="journal article" date="2020" name="Fungal Divers.">
        <title>Resolving the Mortierellaceae phylogeny through synthesis of multi-gene phylogenetics and phylogenomics.</title>
        <authorList>
            <person name="Vandepol N."/>
            <person name="Liber J."/>
            <person name="Desiro A."/>
            <person name="Na H."/>
            <person name="Kennedy M."/>
            <person name="Barry K."/>
            <person name="Grigoriev I.V."/>
            <person name="Miller A.N."/>
            <person name="O'Donnell K."/>
            <person name="Stajich J.E."/>
            <person name="Bonito G."/>
        </authorList>
    </citation>
    <scope>NUCLEOTIDE SEQUENCE</scope>
    <source>
        <strain evidence="2">REB-010B</strain>
    </source>
</reference>
<organism evidence="2 3">
    <name type="scientific">Dissophora globulifera</name>
    <dbReference type="NCBI Taxonomy" id="979702"/>
    <lineage>
        <taxon>Eukaryota</taxon>
        <taxon>Fungi</taxon>
        <taxon>Fungi incertae sedis</taxon>
        <taxon>Mucoromycota</taxon>
        <taxon>Mortierellomycotina</taxon>
        <taxon>Mortierellomycetes</taxon>
        <taxon>Mortierellales</taxon>
        <taxon>Mortierellaceae</taxon>
        <taxon>Dissophora</taxon>
    </lineage>
</organism>
<proteinExistence type="predicted"/>
<name>A0A9P6UYR3_9FUNG</name>
<dbReference type="OrthoDB" id="2425609at2759"/>
<evidence type="ECO:0000256" key="1">
    <source>
        <dbReference type="SAM" id="MobiDB-lite"/>
    </source>
</evidence>
<gene>
    <name evidence="2" type="ORF">BGZ99_010250</name>
</gene>
<feature type="region of interest" description="Disordered" evidence="1">
    <location>
        <begin position="115"/>
        <end position="141"/>
    </location>
</feature>
<evidence type="ECO:0000313" key="3">
    <source>
        <dbReference type="Proteomes" id="UP000738325"/>
    </source>
</evidence>
<dbReference type="Proteomes" id="UP000738325">
    <property type="component" value="Unassembled WGS sequence"/>
</dbReference>
<feature type="compositionally biased region" description="Polar residues" evidence="1">
    <location>
        <begin position="179"/>
        <end position="189"/>
    </location>
</feature>
<feature type="region of interest" description="Disordered" evidence="1">
    <location>
        <begin position="168"/>
        <end position="197"/>
    </location>
</feature>
<keyword evidence="3" id="KW-1185">Reference proteome</keyword>
<dbReference type="EMBL" id="JAAAIP010000094">
    <property type="protein sequence ID" value="KAG0326029.1"/>
    <property type="molecule type" value="Genomic_DNA"/>
</dbReference>
<comment type="caution">
    <text evidence="2">The sequence shown here is derived from an EMBL/GenBank/DDBJ whole genome shotgun (WGS) entry which is preliminary data.</text>
</comment>
<sequence length="461" mass="51069">MVDTVLKSSTDIAGEPLHIDVSHYCRSSFIAGQCRNSTFSLAKYDLSQIDDDVVSQLNWNTILDLFPTPPRLLPKSRSESPTCFGTSESCVASRYPPPFKPRPRSKNRNWVITSGQFMSSPDDDSDQASSPSSTDFSSPHHNKVPLKWELTRDCQVVCQLLDSSRRQVQAPLDPRETDISTPKTTIQHNTSALVSRSSSVPVPTSLVNHVDDISQQILAIETHMQRPSLLKDGQASIPLAVSVMDPATPEAVDYEQNGRSLVEISLKAEHILSPSELSNPEIMPEAGTLQECDGITKQEIDWQAWHEAWRHRRTRLEDDSLSSSLSSGSRTSCSSSDSARLSIDSDISSSSHAAVPTQQPVQSYGTMPTMLSLAEQPHKIQSLQTSPLARSQSTLLSFRPILSTTDTYPNPSESNGHKWGDQLQHLIRSLPFSAGRPSRKPTVIMRKSRWTKRIRTLSTES</sequence>
<dbReference type="AlphaFoldDB" id="A0A9P6UYR3"/>
<accession>A0A9P6UYR3</accession>
<feature type="compositionally biased region" description="Low complexity" evidence="1">
    <location>
        <begin position="127"/>
        <end position="139"/>
    </location>
</feature>
<feature type="region of interest" description="Disordered" evidence="1">
    <location>
        <begin position="316"/>
        <end position="363"/>
    </location>
</feature>
<feature type="compositionally biased region" description="Low complexity" evidence="1">
    <location>
        <begin position="321"/>
        <end position="351"/>
    </location>
</feature>
<evidence type="ECO:0000313" key="2">
    <source>
        <dbReference type="EMBL" id="KAG0326029.1"/>
    </source>
</evidence>